<accession>A0A916BB62</accession>
<keyword evidence="1" id="KW-0472">Membrane</keyword>
<evidence type="ECO:0000313" key="3">
    <source>
        <dbReference type="Proteomes" id="UP000675882"/>
    </source>
</evidence>
<dbReference type="Proteomes" id="UP000675882">
    <property type="component" value="Unassembled WGS sequence"/>
</dbReference>
<gene>
    <name evidence="2" type="ORF">NTGZN8_130180</name>
</gene>
<organism evidence="2 3">
    <name type="scientific">Candidatus Nitrotoga fabula</name>
    <dbReference type="NCBI Taxonomy" id="2182327"/>
    <lineage>
        <taxon>Bacteria</taxon>
        <taxon>Pseudomonadati</taxon>
        <taxon>Pseudomonadota</taxon>
        <taxon>Betaproteobacteria</taxon>
        <taxon>Nitrosomonadales</taxon>
        <taxon>Gallionellaceae</taxon>
        <taxon>Candidatus Nitrotoga</taxon>
    </lineage>
</organism>
<feature type="transmembrane region" description="Helical" evidence="1">
    <location>
        <begin position="6"/>
        <end position="22"/>
    </location>
</feature>
<keyword evidence="1" id="KW-1133">Transmembrane helix</keyword>
<evidence type="ECO:0000313" key="2">
    <source>
        <dbReference type="EMBL" id="CAE6695229.1"/>
    </source>
</evidence>
<keyword evidence="1" id="KW-0812">Transmembrane</keyword>
<dbReference type="AlphaFoldDB" id="A0A916BB62"/>
<reference evidence="2" key="1">
    <citation type="submission" date="2021-02" db="EMBL/GenBank/DDBJ databases">
        <authorList>
            <person name="Han P."/>
        </authorList>
    </citation>
    <scope>NUCLEOTIDE SEQUENCE</scope>
    <source>
        <strain evidence="2">Candidatus Nitrotoga sp. ZN8</strain>
    </source>
</reference>
<sequence length="57" mass="6156">MLLGVIVFSGIVFMVMFGNHAPKQMRLGEKVMFALIIVGIVVAVIFGALQMLGGNLY</sequence>
<comment type="caution">
    <text evidence="2">The sequence shown here is derived from an EMBL/GenBank/DDBJ whole genome shotgun (WGS) entry which is preliminary data.</text>
</comment>
<protein>
    <submittedName>
        <fullName evidence="2">Uncharacterized protein</fullName>
    </submittedName>
</protein>
<dbReference type="EMBL" id="CAJNBL010000005">
    <property type="protein sequence ID" value="CAE6695229.1"/>
    <property type="molecule type" value="Genomic_DNA"/>
</dbReference>
<proteinExistence type="predicted"/>
<evidence type="ECO:0000256" key="1">
    <source>
        <dbReference type="SAM" id="Phobius"/>
    </source>
</evidence>
<name>A0A916BB62_9PROT</name>
<keyword evidence="3" id="KW-1185">Reference proteome</keyword>
<feature type="transmembrane region" description="Helical" evidence="1">
    <location>
        <begin position="31"/>
        <end position="52"/>
    </location>
</feature>